<dbReference type="EMBL" id="JAJSOF020000017">
    <property type="protein sequence ID" value="KAJ4440289.1"/>
    <property type="molecule type" value="Genomic_DNA"/>
</dbReference>
<proteinExistence type="predicted"/>
<gene>
    <name evidence="1" type="ORF">ANN_08428</name>
</gene>
<evidence type="ECO:0000313" key="2">
    <source>
        <dbReference type="Proteomes" id="UP001148838"/>
    </source>
</evidence>
<keyword evidence="2" id="KW-1185">Reference proteome</keyword>
<dbReference type="Proteomes" id="UP001148838">
    <property type="component" value="Unassembled WGS sequence"/>
</dbReference>
<protein>
    <submittedName>
        <fullName evidence="1">Uncharacterized protein</fullName>
    </submittedName>
</protein>
<name>A0ABQ8T1E1_PERAM</name>
<comment type="caution">
    <text evidence="1">The sequence shown here is derived from an EMBL/GenBank/DDBJ whole genome shotgun (WGS) entry which is preliminary data.</text>
</comment>
<accession>A0ABQ8T1E1</accession>
<organism evidence="1 2">
    <name type="scientific">Periplaneta americana</name>
    <name type="common">American cockroach</name>
    <name type="synonym">Blatta americana</name>
    <dbReference type="NCBI Taxonomy" id="6978"/>
    <lineage>
        <taxon>Eukaryota</taxon>
        <taxon>Metazoa</taxon>
        <taxon>Ecdysozoa</taxon>
        <taxon>Arthropoda</taxon>
        <taxon>Hexapoda</taxon>
        <taxon>Insecta</taxon>
        <taxon>Pterygota</taxon>
        <taxon>Neoptera</taxon>
        <taxon>Polyneoptera</taxon>
        <taxon>Dictyoptera</taxon>
        <taxon>Blattodea</taxon>
        <taxon>Blattoidea</taxon>
        <taxon>Blattidae</taxon>
        <taxon>Blattinae</taxon>
        <taxon>Periplaneta</taxon>
    </lineage>
</organism>
<reference evidence="1 2" key="1">
    <citation type="journal article" date="2022" name="Allergy">
        <title>Genome assembly and annotation of Periplaneta americana reveal a comprehensive cockroach allergen profile.</title>
        <authorList>
            <person name="Wang L."/>
            <person name="Xiong Q."/>
            <person name="Saelim N."/>
            <person name="Wang L."/>
            <person name="Nong W."/>
            <person name="Wan A.T."/>
            <person name="Shi M."/>
            <person name="Liu X."/>
            <person name="Cao Q."/>
            <person name="Hui J.H.L."/>
            <person name="Sookrung N."/>
            <person name="Leung T.F."/>
            <person name="Tungtrongchitr A."/>
            <person name="Tsui S.K.W."/>
        </authorList>
    </citation>
    <scope>NUCLEOTIDE SEQUENCE [LARGE SCALE GENOMIC DNA]</scope>
    <source>
        <strain evidence="1">PWHHKU_190912</strain>
    </source>
</reference>
<evidence type="ECO:0000313" key="1">
    <source>
        <dbReference type="EMBL" id="KAJ4440289.1"/>
    </source>
</evidence>
<sequence length="134" mass="15198">MTKASRATTVYYKIWKVPLLLYRTNLFHFPLEELGQEVLYASAVLTPRICVMSQKRLCANERTGVEDGTGDPAPHFNCDIYTSELLLQLRGRFVLRVCFGGARRRPSNAPVEASRINYGHKSPIGRFQNVPEPN</sequence>